<gene>
    <name evidence="2" type="ORF">K3T81_07010</name>
</gene>
<keyword evidence="1" id="KW-0472">Membrane</keyword>
<evidence type="ECO:0000256" key="1">
    <source>
        <dbReference type="SAM" id="Phobius"/>
    </source>
</evidence>
<keyword evidence="1" id="KW-0812">Transmembrane</keyword>
<evidence type="ECO:0000313" key="2">
    <source>
        <dbReference type="EMBL" id="MCG3418892.1"/>
    </source>
</evidence>
<dbReference type="AlphaFoldDB" id="A0AAW5B6L0"/>
<evidence type="ECO:0000313" key="3">
    <source>
        <dbReference type="Proteomes" id="UP001199631"/>
    </source>
</evidence>
<proteinExistence type="predicted"/>
<sequence length="120" mass="13043">MTGLLLKLIITPLGIVVSSWILPNVQFAAWYQPILLGAVLAVIGFMGELMFLGRKTKGFVLAMDFVISAAGIYIGAWVFANTGVTLLGAILTAVILVITEIFQHNWLINSGRIKKEGILR</sequence>
<comment type="caution">
    <text evidence="2">The sequence shown here is derived from an EMBL/GenBank/DDBJ whole genome shotgun (WGS) entry which is preliminary data.</text>
</comment>
<dbReference type="Proteomes" id="UP001199631">
    <property type="component" value="Unassembled WGS sequence"/>
</dbReference>
<dbReference type="Pfam" id="PF10710">
    <property type="entry name" value="DUF2512"/>
    <property type="match status" value="1"/>
</dbReference>
<dbReference type="EMBL" id="JAIFZM010000004">
    <property type="protein sequence ID" value="MCG3418892.1"/>
    <property type="molecule type" value="Genomic_DNA"/>
</dbReference>
<protein>
    <submittedName>
        <fullName evidence="2">YndM family protein</fullName>
    </submittedName>
</protein>
<dbReference type="InterPro" id="IPR019649">
    <property type="entry name" value="DUF2512"/>
</dbReference>
<feature type="transmembrane region" description="Helical" evidence="1">
    <location>
        <begin position="59"/>
        <end position="80"/>
    </location>
</feature>
<name>A0AAW5B6L0_9BACI</name>
<organism evidence="2 3">
    <name type="scientific">Oceanobacillus jordanicus</name>
    <dbReference type="NCBI Taxonomy" id="2867266"/>
    <lineage>
        <taxon>Bacteria</taxon>
        <taxon>Bacillati</taxon>
        <taxon>Bacillota</taxon>
        <taxon>Bacilli</taxon>
        <taxon>Bacillales</taxon>
        <taxon>Bacillaceae</taxon>
        <taxon>Oceanobacillus</taxon>
    </lineage>
</organism>
<keyword evidence="1" id="KW-1133">Transmembrane helix</keyword>
<reference evidence="2 3" key="1">
    <citation type="journal article" date="2022" name="Evol. Bioinform. Online">
        <title>Draft Genome Sequence of Oceanobacillus jordanicus Strain GSFE11, a Halotolerant Plant Growth-Promoting Bacterial Endophyte Isolated From the Jordan Valley.</title>
        <authorList>
            <person name="Alhindi T."/>
            <person name="Albdaiwi R."/>
        </authorList>
    </citation>
    <scope>NUCLEOTIDE SEQUENCE [LARGE SCALE GENOMIC DNA]</scope>
    <source>
        <strain evidence="2 3">GSFE11</strain>
    </source>
</reference>
<keyword evidence="3" id="KW-1185">Reference proteome</keyword>
<feature type="transmembrane region" description="Helical" evidence="1">
    <location>
        <begin position="86"/>
        <end position="108"/>
    </location>
</feature>
<dbReference type="RefSeq" id="WP_106896773.1">
    <property type="nucleotide sequence ID" value="NZ_JAIFZM010000004.1"/>
</dbReference>
<accession>A0AAW5B6L0</accession>
<feature type="transmembrane region" description="Helical" evidence="1">
    <location>
        <begin position="29"/>
        <end position="52"/>
    </location>
</feature>